<evidence type="ECO:0000313" key="4">
    <source>
        <dbReference type="EMBL" id="WUM19023.1"/>
    </source>
</evidence>
<dbReference type="InterPro" id="IPR009057">
    <property type="entry name" value="Homeodomain-like_sf"/>
</dbReference>
<keyword evidence="1 2" id="KW-0238">DNA-binding</keyword>
<proteinExistence type="predicted"/>
<dbReference type="InterPro" id="IPR036271">
    <property type="entry name" value="Tet_transcr_reg_TetR-rel_C_sf"/>
</dbReference>
<dbReference type="PANTHER" id="PTHR30055:SF226">
    <property type="entry name" value="HTH-TYPE TRANSCRIPTIONAL REGULATOR PKSA"/>
    <property type="match status" value="1"/>
</dbReference>
<dbReference type="EMBL" id="CP108021">
    <property type="protein sequence ID" value="WUM19023.1"/>
    <property type="molecule type" value="Genomic_DNA"/>
</dbReference>
<evidence type="ECO:0000259" key="3">
    <source>
        <dbReference type="PROSITE" id="PS50977"/>
    </source>
</evidence>
<dbReference type="KEGG" id="whr:OG579_14980"/>
<evidence type="ECO:0000256" key="1">
    <source>
        <dbReference type="ARBA" id="ARBA00023125"/>
    </source>
</evidence>
<dbReference type="SUPFAM" id="SSF46689">
    <property type="entry name" value="Homeodomain-like"/>
    <property type="match status" value="1"/>
</dbReference>
<dbReference type="AlphaFoldDB" id="A0AAU4JZ51"/>
<accession>A0AAU4JZ51</accession>
<protein>
    <submittedName>
        <fullName evidence="4">TetR/AcrR family transcriptional regulator</fullName>
    </submittedName>
</protein>
<gene>
    <name evidence="4" type="ORF">OG579_14980</name>
</gene>
<dbReference type="PANTHER" id="PTHR30055">
    <property type="entry name" value="HTH-TYPE TRANSCRIPTIONAL REGULATOR RUTR"/>
    <property type="match status" value="1"/>
</dbReference>
<feature type="domain" description="HTH tetR-type" evidence="3">
    <location>
        <begin position="18"/>
        <end position="78"/>
    </location>
</feature>
<dbReference type="InterPro" id="IPR050109">
    <property type="entry name" value="HTH-type_TetR-like_transc_reg"/>
</dbReference>
<dbReference type="PROSITE" id="PS50977">
    <property type="entry name" value="HTH_TETR_2"/>
    <property type="match status" value="1"/>
</dbReference>
<organism evidence="4 5">
    <name type="scientific">Williamsia herbipolensis</name>
    <dbReference type="NCBI Taxonomy" id="1603258"/>
    <lineage>
        <taxon>Bacteria</taxon>
        <taxon>Bacillati</taxon>
        <taxon>Actinomycetota</taxon>
        <taxon>Actinomycetes</taxon>
        <taxon>Mycobacteriales</taxon>
        <taxon>Nocardiaceae</taxon>
        <taxon>Williamsia</taxon>
    </lineage>
</organism>
<dbReference type="PRINTS" id="PR00455">
    <property type="entry name" value="HTHTETR"/>
</dbReference>
<name>A0AAU4JZ51_9NOCA</name>
<evidence type="ECO:0000313" key="5">
    <source>
        <dbReference type="Proteomes" id="UP001432128"/>
    </source>
</evidence>
<reference evidence="4 5" key="1">
    <citation type="submission" date="2022-10" db="EMBL/GenBank/DDBJ databases">
        <title>The complete genomes of actinobacterial strains from the NBC collection.</title>
        <authorList>
            <person name="Joergensen T.S."/>
            <person name="Alvarez Arevalo M."/>
            <person name="Sterndorff E.B."/>
            <person name="Faurdal D."/>
            <person name="Vuksanovic O."/>
            <person name="Mourched A.-S."/>
            <person name="Charusanti P."/>
            <person name="Shaw S."/>
            <person name="Blin K."/>
            <person name="Weber T."/>
        </authorList>
    </citation>
    <scope>NUCLEOTIDE SEQUENCE [LARGE SCALE GENOMIC DNA]</scope>
    <source>
        <strain evidence="4 5">NBC_00319</strain>
    </source>
</reference>
<keyword evidence="5" id="KW-1185">Reference proteome</keyword>
<dbReference type="InterPro" id="IPR001647">
    <property type="entry name" value="HTH_TetR"/>
</dbReference>
<dbReference type="GO" id="GO:0003700">
    <property type="term" value="F:DNA-binding transcription factor activity"/>
    <property type="evidence" value="ECO:0007669"/>
    <property type="project" value="TreeGrafter"/>
</dbReference>
<dbReference type="SUPFAM" id="SSF48498">
    <property type="entry name" value="Tetracyclin repressor-like, C-terminal domain"/>
    <property type="match status" value="1"/>
</dbReference>
<dbReference type="Pfam" id="PF00440">
    <property type="entry name" value="TetR_N"/>
    <property type="match status" value="1"/>
</dbReference>
<sequence>MTEDGRTYGGVSVASRRADRRRRFIDAAIDVFGSVGYGDSSVDAVSAAAGLSRRQFYEEFKNREDLLLAAYDAIQDTAESAVRQRVDELTPGRTPDEIAADLFTSYLDSVTSSPARARVSYVEIIGVSDRVENHRRERRARWVPLIEEIIRGVHGDNVCLPGAPGMAATAVIGAINSMAHEWSLVTPRPPLTDLIDVLRAIIAGFADHQQT</sequence>
<dbReference type="Gene3D" id="1.10.357.10">
    <property type="entry name" value="Tetracycline Repressor, domain 2"/>
    <property type="match status" value="1"/>
</dbReference>
<dbReference type="GO" id="GO:0000976">
    <property type="term" value="F:transcription cis-regulatory region binding"/>
    <property type="evidence" value="ECO:0007669"/>
    <property type="project" value="TreeGrafter"/>
</dbReference>
<dbReference type="RefSeq" id="WP_328856589.1">
    <property type="nucleotide sequence ID" value="NZ_CP108021.1"/>
</dbReference>
<evidence type="ECO:0000256" key="2">
    <source>
        <dbReference type="PROSITE-ProRule" id="PRU00335"/>
    </source>
</evidence>
<feature type="DNA-binding region" description="H-T-H motif" evidence="2">
    <location>
        <begin position="41"/>
        <end position="60"/>
    </location>
</feature>
<dbReference type="Proteomes" id="UP001432128">
    <property type="component" value="Chromosome"/>
</dbReference>